<gene>
    <name evidence="5" type="ORF">H8S75_13390</name>
</gene>
<accession>A0ABR7H6Z4</accession>
<evidence type="ECO:0000256" key="1">
    <source>
        <dbReference type="ARBA" id="ARBA00023015"/>
    </source>
</evidence>
<dbReference type="Pfam" id="PF00392">
    <property type="entry name" value="GntR"/>
    <property type="match status" value="2"/>
</dbReference>
<proteinExistence type="predicted"/>
<dbReference type="InterPro" id="IPR000524">
    <property type="entry name" value="Tscrpt_reg_HTH_GntR"/>
</dbReference>
<organism evidence="5 6">
    <name type="scientific">Hungatella hominis</name>
    <dbReference type="NCBI Taxonomy" id="2763050"/>
    <lineage>
        <taxon>Bacteria</taxon>
        <taxon>Bacillati</taxon>
        <taxon>Bacillota</taxon>
        <taxon>Clostridia</taxon>
        <taxon>Lachnospirales</taxon>
        <taxon>Lachnospiraceae</taxon>
        <taxon>Hungatella</taxon>
    </lineage>
</organism>
<comment type="caution">
    <text evidence="5">The sequence shown here is derived from an EMBL/GenBank/DDBJ whole genome shotgun (WGS) entry which is preliminary data.</text>
</comment>
<evidence type="ECO:0000259" key="4">
    <source>
        <dbReference type="PROSITE" id="PS50949"/>
    </source>
</evidence>
<sequence>MEYEQQFSNLIYEYLLKRLQFGYYVYGDILPTAEVLCREFNVSDHTIWAALRRLRAEGYITMKNGQSTKVIYKQTEQERQNNLIDFFSERWNAYQDLYEAAELACMPLMIEGLRRMDEQEKNYIEKLSKRANADDIILFYCYTLQKIDNPLLMNLFWEISLFLGFPFSKSGSPFHYDRRIGQKQFKVLVALIKAGSWDLLQQTLIKYQRYYIGETIKYMQPQIRKVPTENQIPFAWRIYRDRPQICYNLASLLLHEIYMGEYRNTEFLPSYEKMAEKYKVSVSTMRRTIRMLNQIGAAKSINGKGTRVFTIGERCSRPDFTCPVVRRNLSFFIQSFELFFHTYESVSQRFIQSLDEAEREGLIARFEENQRTGLCEISIWHYLLFIVKYSHSQAIRQIYGIIYSLFLWGYPLKASLEEAPITEQNGELFTASMIKGLREHDIEHCVSVTKSYIKKQLPMGTEFLIQSGIKPEDMRLSPSIRLLLLHDEE</sequence>
<keyword evidence="3" id="KW-0804">Transcription</keyword>
<keyword evidence="2" id="KW-0238">DNA-binding</keyword>
<evidence type="ECO:0000313" key="5">
    <source>
        <dbReference type="EMBL" id="MBC5708947.1"/>
    </source>
</evidence>
<dbReference type="SUPFAM" id="SSF46785">
    <property type="entry name" value="Winged helix' DNA-binding domain"/>
    <property type="match status" value="2"/>
</dbReference>
<dbReference type="InterPro" id="IPR036390">
    <property type="entry name" value="WH_DNA-bd_sf"/>
</dbReference>
<evidence type="ECO:0000313" key="6">
    <source>
        <dbReference type="Proteomes" id="UP000634672"/>
    </source>
</evidence>
<dbReference type="Proteomes" id="UP000634672">
    <property type="component" value="Unassembled WGS sequence"/>
</dbReference>
<feature type="domain" description="HTH gntR-type" evidence="4">
    <location>
        <begin position="243"/>
        <end position="311"/>
    </location>
</feature>
<evidence type="ECO:0000256" key="2">
    <source>
        <dbReference type="ARBA" id="ARBA00023125"/>
    </source>
</evidence>
<protein>
    <submittedName>
        <fullName evidence="5">GntR family transcriptional regulator</fullName>
    </submittedName>
</protein>
<dbReference type="InterPro" id="IPR050679">
    <property type="entry name" value="Bact_HTH_transcr_reg"/>
</dbReference>
<name>A0ABR7H6Z4_9FIRM</name>
<dbReference type="PROSITE" id="PS50949">
    <property type="entry name" value="HTH_GNTR"/>
    <property type="match status" value="2"/>
</dbReference>
<feature type="domain" description="HTH gntR-type" evidence="4">
    <location>
        <begin position="5"/>
        <end position="73"/>
    </location>
</feature>
<dbReference type="PANTHER" id="PTHR44846">
    <property type="entry name" value="MANNOSYL-D-GLYCERATE TRANSPORT/METABOLISM SYSTEM REPRESSOR MNGR-RELATED"/>
    <property type="match status" value="1"/>
</dbReference>
<keyword evidence="6" id="KW-1185">Reference proteome</keyword>
<dbReference type="InterPro" id="IPR036388">
    <property type="entry name" value="WH-like_DNA-bd_sf"/>
</dbReference>
<dbReference type="Gene3D" id="1.10.10.10">
    <property type="entry name" value="Winged helix-like DNA-binding domain superfamily/Winged helix DNA-binding domain"/>
    <property type="match status" value="2"/>
</dbReference>
<dbReference type="EMBL" id="JACOPB010000005">
    <property type="protein sequence ID" value="MBC5708947.1"/>
    <property type="molecule type" value="Genomic_DNA"/>
</dbReference>
<evidence type="ECO:0000256" key="3">
    <source>
        <dbReference type="ARBA" id="ARBA00023163"/>
    </source>
</evidence>
<reference evidence="5 6" key="1">
    <citation type="submission" date="2020-08" db="EMBL/GenBank/DDBJ databases">
        <title>Genome public.</title>
        <authorList>
            <person name="Liu C."/>
            <person name="Sun Q."/>
        </authorList>
    </citation>
    <scope>NUCLEOTIDE SEQUENCE [LARGE SCALE GENOMIC DNA]</scope>
    <source>
        <strain evidence="5 6">NSJ-66</strain>
    </source>
</reference>
<dbReference type="SMART" id="SM00345">
    <property type="entry name" value="HTH_GNTR"/>
    <property type="match status" value="2"/>
</dbReference>
<dbReference type="RefSeq" id="WP_187022053.1">
    <property type="nucleotide sequence ID" value="NZ_JACOPB010000005.1"/>
</dbReference>
<keyword evidence="1" id="KW-0805">Transcription regulation</keyword>
<dbReference type="PANTHER" id="PTHR44846:SF1">
    <property type="entry name" value="MANNOSYL-D-GLYCERATE TRANSPORT_METABOLISM SYSTEM REPRESSOR MNGR-RELATED"/>
    <property type="match status" value="1"/>
</dbReference>